<dbReference type="eggNOG" id="COG3090">
    <property type="taxonomic scope" value="Bacteria"/>
</dbReference>
<dbReference type="EMBL" id="CP002418">
    <property type="protein sequence ID" value="ADU45031.1"/>
    <property type="molecule type" value="Genomic_DNA"/>
</dbReference>
<dbReference type="GO" id="GO:0005886">
    <property type="term" value="C:plasma membrane"/>
    <property type="evidence" value="ECO:0007669"/>
    <property type="project" value="UniProtKB-SubCell"/>
</dbReference>
<dbReference type="PANTHER" id="PTHR35011">
    <property type="entry name" value="2,3-DIKETO-L-GULONATE TRAP TRANSPORTER SMALL PERMEASE PROTEIN YIAM"/>
    <property type="match status" value="1"/>
</dbReference>
<evidence type="ECO:0000313" key="11">
    <source>
        <dbReference type="EMBL" id="ADU45031.1"/>
    </source>
</evidence>
<protein>
    <recommendedName>
        <fullName evidence="9">TRAP transporter small permease protein</fullName>
    </recommendedName>
</protein>
<comment type="similarity">
    <text evidence="8 9">Belongs to the TRAP transporter small permease family.</text>
</comment>
<feature type="transmembrane region" description="Helical" evidence="9">
    <location>
        <begin position="12"/>
        <end position="34"/>
    </location>
</feature>
<evidence type="ECO:0000313" key="12">
    <source>
        <dbReference type="Proteomes" id="UP000001402"/>
    </source>
</evidence>
<evidence type="ECO:0000256" key="6">
    <source>
        <dbReference type="ARBA" id="ARBA00022989"/>
    </source>
</evidence>
<feature type="transmembrane region" description="Helical" evidence="9">
    <location>
        <begin position="124"/>
        <end position="145"/>
    </location>
</feature>
<evidence type="ECO:0000259" key="10">
    <source>
        <dbReference type="Pfam" id="PF04290"/>
    </source>
</evidence>
<dbReference type="Pfam" id="PF04290">
    <property type="entry name" value="DctQ"/>
    <property type="match status" value="1"/>
</dbReference>
<evidence type="ECO:0000256" key="3">
    <source>
        <dbReference type="ARBA" id="ARBA00022475"/>
    </source>
</evidence>
<keyword evidence="3" id="KW-1003">Cell membrane</keyword>
<reference evidence="11" key="1">
    <citation type="submission" date="2010-12" db="EMBL/GenBank/DDBJ databases">
        <title>Complete sequence of Rhodopseudomonas palustris DX-1.</title>
        <authorList>
            <consortium name="US DOE Joint Genome Institute"/>
            <person name="Lucas S."/>
            <person name="Copeland A."/>
            <person name="Lapidus A."/>
            <person name="Cheng J.-F."/>
            <person name="Goodwin L."/>
            <person name="Pitluck S."/>
            <person name="Misra M."/>
            <person name="Chertkov O."/>
            <person name="Detter J.C."/>
            <person name="Han C."/>
            <person name="Tapia R."/>
            <person name="Land M."/>
            <person name="Hauser L."/>
            <person name="Kyrpides N."/>
            <person name="Ivanova N."/>
            <person name="Ovchinnikova G."/>
            <person name="Logan B."/>
            <person name="Oda Y."/>
            <person name="Harwood C."/>
            <person name="Woyke T."/>
        </authorList>
    </citation>
    <scope>NUCLEOTIDE SEQUENCE [LARGE SCALE GENOMIC DNA]</scope>
    <source>
        <strain evidence="11">DX-1</strain>
    </source>
</reference>
<dbReference type="PANTHER" id="PTHR35011:SF2">
    <property type="entry name" value="2,3-DIKETO-L-GULONATE TRAP TRANSPORTER SMALL PERMEASE PROTEIN YIAM"/>
    <property type="match status" value="1"/>
</dbReference>
<gene>
    <name evidence="11" type="ordered locus">Rpdx1_3461</name>
</gene>
<dbReference type="STRING" id="652103.Rpdx1_3461"/>
<evidence type="ECO:0000256" key="9">
    <source>
        <dbReference type="RuleBase" id="RU369079"/>
    </source>
</evidence>
<keyword evidence="7 9" id="KW-0472">Membrane</keyword>
<comment type="subunit">
    <text evidence="9">The complex comprises the extracytoplasmic solute receptor protein and the two transmembrane proteins.</text>
</comment>
<proteinExistence type="inferred from homology"/>
<feature type="transmembrane region" description="Helical" evidence="9">
    <location>
        <begin position="84"/>
        <end position="104"/>
    </location>
</feature>
<dbReference type="Proteomes" id="UP000001402">
    <property type="component" value="Chromosome"/>
</dbReference>
<dbReference type="InterPro" id="IPR055348">
    <property type="entry name" value="DctQ"/>
</dbReference>
<evidence type="ECO:0000256" key="5">
    <source>
        <dbReference type="ARBA" id="ARBA00022692"/>
    </source>
</evidence>
<dbReference type="AlphaFoldDB" id="E6VCW2"/>
<evidence type="ECO:0000256" key="2">
    <source>
        <dbReference type="ARBA" id="ARBA00022448"/>
    </source>
</evidence>
<evidence type="ECO:0000256" key="7">
    <source>
        <dbReference type="ARBA" id="ARBA00023136"/>
    </source>
</evidence>
<evidence type="ECO:0000256" key="4">
    <source>
        <dbReference type="ARBA" id="ARBA00022519"/>
    </source>
</evidence>
<keyword evidence="4 9" id="KW-0997">Cell inner membrane</keyword>
<dbReference type="InterPro" id="IPR007387">
    <property type="entry name" value="TRAP_DctQ"/>
</dbReference>
<dbReference type="BioCyc" id="RPAL652103:RPDX1_RS17080-MONOMER"/>
<dbReference type="GO" id="GO:0022857">
    <property type="term" value="F:transmembrane transporter activity"/>
    <property type="evidence" value="ECO:0007669"/>
    <property type="project" value="UniProtKB-UniRule"/>
</dbReference>
<accession>E6VCW2</accession>
<dbReference type="OrthoDB" id="7843639at2"/>
<keyword evidence="6 9" id="KW-1133">Transmembrane helix</keyword>
<organism evidence="11 12">
    <name type="scientific">Rhodopseudomonas palustris (strain DX-1)</name>
    <dbReference type="NCBI Taxonomy" id="652103"/>
    <lineage>
        <taxon>Bacteria</taxon>
        <taxon>Pseudomonadati</taxon>
        <taxon>Pseudomonadota</taxon>
        <taxon>Alphaproteobacteria</taxon>
        <taxon>Hyphomicrobiales</taxon>
        <taxon>Nitrobacteraceae</taxon>
        <taxon>Rhodopseudomonas</taxon>
    </lineage>
</organism>
<keyword evidence="5 9" id="KW-0812">Transmembrane</keyword>
<dbReference type="KEGG" id="rpx:Rpdx1_3461"/>
<dbReference type="GO" id="GO:0015740">
    <property type="term" value="P:C4-dicarboxylate transport"/>
    <property type="evidence" value="ECO:0007669"/>
    <property type="project" value="TreeGrafter"/>
</dbReference>
<evidence type="ECO:0000256" key="1">
    <source>
        <dbReference type="ARBA" id="ARBA00004429"/>
    </source>
</evidence>
<comment type="function">
    <text evidence="9">Part of the tripartite ATP-independent periplasmic (TRAP) transport system.</text>
</comment>
<comment type="subcellular location">
    <subcellularLocation>
        <location evidence="1 9">Cell inner membrane</location>
        <topology evidence="1 9">Multi-pass membrane protein</topology>
    </subcellularLocation>
</comment>
<name>E6VCW2_RHOPX</name>
<dbReference type="HOGENOM" id="CLU_086356_3_2_5"/>
<evidence type="ECO:0000256" key="8">
    <source>
        <dbReference type="ARBA" id="ARBA00038436"/>
    </source>
</evidence>
<keyword evidence="2 9" id="KW-0813">Transport</keyword>
<feature type="domain" description="Tripartite ATP-independent periplasmic transporters DctQ component" evidence="10">
    <location>
        <begin position="22"/>
        <end position="152"/>
    </location>
</feature>
<feature type="transmembrane region" description="Helical" evidence="9">
    <location>
        <begin position="40"/>
        <end position="63"/>
    </location>
</feature>
<sequence>MTLRKIFHRVEEGLIAFILGAMTLLTFVQVVLRYGFNSGFIWAMEASFYMFAWLVMIGIAYCVRVRAHIGVDALVNQLPPTPRRLVGLLVVALALLYAGLMIYGSYEYVYRLFIIDVEAEDIPVARWILSLCLPIGFILLAVRLLEMGWRIVTGRSGGYELADEAREAVHHVQHHPELDATTVQR</sequence>